<accession>A0A1F5AB08</accession>
<dbReference type="STRING" id="1797291.A2V47_07545"/>
<dbReference type="EMBL" id="MEYH01000050">
    <property type="protein sequence ID" value="OGD15685.1"/>
    <property type="molecule type" value="Genomic_DNA"/>
</dbReference>
<dbReference type="Gene3D" id="3.40.50.1000">
    <property type="entry name" value="HAD superfamily/HAD-like"/>
    <property type="match status" value="1"/>
</dbReference>
<evidence type="ECO:0000313" key="2">
    <source>
        <dbReference type="Proteomes" id="UP000177701"/>
    </source>
</evidence>
<reference evidence="1 2" key="1">
    <citation type="journal article" date="2016" name="Nat. Commun.">
        <title>Thousands of microbial genomes shed light on interconnected biogeochemical processes in an aquifer system.</title>
        <authorList>
            <person name="Anantharaman K."/>
            <person name="Brown C.T."/>
            <person name="Hug L.A."/>
            <person name="Sharon I."/>
            <person name="Castelle C.J."/>
            <person name="Probst A.J."/>
            <person name="Thomas B.C."/>
            <person name="Singh A."/>
            <person name="Wilkins M.J."/>
            <person name="Karaoz U."/>
            <person name="Brodie E.L."/>
            <person name="Williams K.H."/>
            <person name="Hubbard S.S."/>
            <person name="Banfield J.F."/>
        </authorList>
    </citation>
    <scope>NUCLEOTIDE SEQUENCE [LARGE SCALE GENOMIC DNA]</scope>
</reference>
<protein>
    <recommendedName>
        <fullName evidence="3">Haloacid dehalogenase</fullName>
    </recommendedName>
</protein>
<gene>
    <name evidence="1" type="ORF">A2V47_07545</name>
</gene>
<comment type="caution">
    <text evidence="1">The sequence shown here is derived from an EMBL/GenBank/DDBJ whole genome shotgun (WGS) entry which is preliminary data.</text>
</comment>
<organism evidence="1 2">
    <name type="scientific">Candidatus Sediminicultor quintus</name>
    <dbReference type="NCBI Taxonomy" id="1797291"/>
    <lineage>
        <taxon>Bacteria</taxon>
        <taxon>Pseudomonadati</taxon>
        <taxon>Atribacterota</taxon>
        <taxon>Candidatus Phoenicimicrobiia</taxon>
        <taxon>Candidatus Pheonicimicrobiales</taxon>
        <taxon>Candidatus Phoenicimicrobiaceae</taxon>
        <taxon>Candidatus Sediminicultor</taxon>
    </lineage>
</organism>
<dbReference type="AlphaFoldDB" id="A0A1F5AB08"/>
<proteinExistence type="predicted"/>
<dbReference type="Proteomes" id="UP000177701">
    <property type="component" value="Unassembled WGS sequence"/>
</dbReference>
<dbReference type="Pfam" id="PF00702">
    <property type="entry name" value="Hydrolase"/>
    <property type="match status" value="1"/>
</dbReference>
<evidence type="ECO:0008006" key="3">
    <source>
        <dbReference type="Google" id="ProtNLM"/>
    </source>
</evidence>
<dbReference type="InterPro" id="IPR023214">
    <property type="entry name" value="HAD_sf"/>
</dbReference>
<sequence>MKILAVDYDGVISDSALKSLFISHNVYCKYFGSEAKRNFGGELFTFDNWEKMKKQYKKEMNDYHHLRSYIELSGDFFVIIKIMEEQVQIKDQQEFIAYRNQFQFDYHFFRELFFEEKEKLQKQSFKKWFFLSPIFNEVIKGIQRFLQEGQKVVIATSNRGEAIHHAFQPGYLGFEMDIKDIFDKNFGEHKAEHMQAIAKKYGAKLNEIYFIDDQLSYLRGTDTLGVHVFLAGWGYCTESQKEEAKKEKITVIEKEKDFYPVLKKALS</sequence>
<dbReference type="SUPFAM" id="SSF56784">
    <property type="entry name" value="HAD-like"/>
    <property type="match status" value="1"/>
</dbReference>
<name>A0A1F5AB08_9BACT</name>
<evidence type="ECO:0000313" key="1">
    <source>
        <dbReference type="EMBL" id="OGD15685.1"/>
    </source>
</evidence>
<dbReference type="InterPro" id="IPR036412">
    <property type="entry name" value="HAD-like_sf"/>
</dbReference>